<dbReference type="InterPro" id="IPR006626">
    <property type="entry name" value="PbH1"/>
</dbReference>
<gene>
    <name evidence="6" type="ORF">ACAOBT_LOCUS26097</name>
</gene>
<reference evidence="6" key="1">
    <citation type="submission" date="2022-03" db="EMBL/GenBank/DDBJ databases">
        <authorList>
            <person name="Sayadi A."/>
        </authorList>
    </citation>
    <scope>NUCLEOTIDE SEQUENCE</scope>
</reference>
<dbReference type="Gene3D" id="2.160.20.10">
    <property type="entry name" value="Single-stranded right-handed beta-helix, Pectin lyase-like"/>
    <property type="match status" value="1"/>
</dbReference>
<dbReference type="PANTHER" id="PTHR31339">
    <property type="entry name" value="PECTIN LYASE-RELATED"/>
    <property type="match status" value="1"/>
</dbReference>
<keyword evidence="7" id="KW-1185">Reference proteome</keyword>
<evidence type="ECO:0000256" key="4">
    <source>
        <dbReference type="RuleBase" id="RU361169"/>
    </source>
</evidence>
<dbReference type="GO" id="GO:0004650">
    <property type="term" value="F:polygalacturonase activity"/>
    <property type="evidence" value="ECO:0007669"/>
    <property type="project" value="InterPro"/>
</dbReference>
<dbReference type="SUPFAM" id="SSF51126">
    <property type="entry name" value="Pectin lyase-like"/>
    <property type="match status" value="1"/>
</dbReference>
<feature type="domain" description="Rhamnogalacturonase A/B/Epimerase-like pectate lyase" evidence="5">
    <location>
        <begin position="67"/>
        <end position="120"/>
    </location>
</feature>
<dbReference type="Pfam" id="PF00295">
    <property type="entry name" value="Glyco_hydro_28"/>
    <property type="match status" value="1"/>
</dbReference>
<dbReference type="EMBL" id="CAKOFQ010007442">
    <property type="protein sequence ID" value="CAH2001301.1"/>
    <property type="molecule type" value="Genomic_DNA"/>
</dbReference>
<dbReference type="GO" id="GO:0005975">
    <property type="term" value="P:carbohydrate metabolic process"/>
    <property type="evidence" value="ECO:0007669"/>
    <property type="project" value="InterPro"/>
</dbReference>
<keyword evidence="3 4" id="KW-0326">Glycosidase</keyword>
<comment type="similarity">
    <text evidence="1 4">Belongs to the glycosyl hydrolase 28 family.</text>
</comment>
<dbReference type="Pfam" id="PF12708">
    <property type="entry name" value="Pect-lyase_RHGA_epim"/>
    <property type="match status" value="1"/>
</dbReference>
<proteinExistence type="inferred from homology"/>
<accession>A0A9P0PW84</accession>
<name>A0A9P0PW84_ACAOB</name>
<dbReference type="InterPro" id="IPR000743">
    <property type="entry name" value="Glyco_hydro_28"/>
</dbReference>
<sequence>MPHMSKDFHISIYQSRYTYQWKKYKDLHKQKTCDKKTTTHDITSYKMFRLSIAILALVAAANAAVHNVTSFGADPTGRRSSTEAIALAINAAAAENGGIVHLPAGSYSSGPIELKDGVILDVAAGCVITFLPDANLYPPLIVKLPGKMRHLPFTPLIRATGVKNVGIRGEGILEGNGPIWWNRLPPPATRPTFIYGFDSHNFVINGVTIRNSPMNNIHLCDTTGISIQRVKIFNPPDFHGKGPNTDGINLISCRYVHIAGCTIGTGDDCIALNAGGIGSKRIATTNVLIEDCHMTAGHAAVSVGSVTSGGLHNITVRNLMVENTVRGLFIKTNRERGGLIENINYSNIIMLNVRGEGIAISTVYDSKHQDYHNKDIPEEPIKDTTPFIRDITYDGIGGSCGNEPVLLVGVPESPVRNINISNLNVRSLKHKGNYLYHTDSIVINGRQQ</sequence>
<comment type="caution">
    <text evidence="6">The sequence shown here is derived from an EMBL/GenBank/DDBJ whole genome shotgun (WGS) entry which is preliminary data.</text>
</comment>
<evidence type="ECO:0000256" key="2">
    <source>
        <dbReference type="ARBA" id="ARBA00022801"/>
    </source>
</evidence>
<dbReference type="InterPro" id="IPR011050">
    <property type="entry name" value="Pectin_lyase_fold/virulence"/>
</dbReference>
<dbReference type="InterPro" id="IPR012334">
    <property type="entry name" value="Pectin_lyas_fold"/>
</dbReference>
<dbReference type="OrthoDB" id="6709892at2759"/>
<evidence type="ECO:0000259" key="5">
    <source>
        <dbReference type="Pfam" id="PF12708"/>
    </source>
</evidence>
<evidence type="ECO:0000313" key="7">
    <source>
        <dbReference type="Proteomes" id="UP001152888"/>
    </source>
</evidence>
<keyword evidence="2 4" id="KW-0378">Hydrolase</keyword>
<dbReference type="InterPro" id="IPR051801">
    <property type="entry name" value="GH28_Enzymes"/>
</dbReference>
<dbReference type="PANTHER" id="PTHR31339:SF9">
    <property type="entry name" value="PLASMIN AND FIBRONECTIN-BINDING PROTEIN A"/>
    <property type="match status" value="1"/>
</dbReference>
<dbReference type="AlphaFoldDB" id="A0A9P0PW84"/>
<evidence type="ECO:0000313" key="6">
    <source>
        <dbReference type="EMBL" id="CAH2001301.1"/>
    </source>
</evidence>
<dbReference type="Proteomes" id="UP001152888">
    <property type="component" value="Unassembled WGS sequence"/>
</dbReference>
<dbReference type="SMART" id="SM00710">
    <property type="entry name" value="PbH1"/>
    <property type="match status" value="7"/>
</dbReference>
<organism evidence="6 7">
    <name type="scientific">Acanthoscelides obtectus</name>
    <name type="common">Bean weevil</name>
    <name type="synonym">Bruchus obtectus</name>
    <dbReference type="NCBI Taxonomy" id="200917"/>
    <lineage>
        <taxon>Eukaryota</taxon>
        <taxon>Metazoa</taxon>
        <taxon>Ecdysozoa</taxon>
        <taxon>Arthropoda</taxon>
        <taxon>Hexapoda</taxon>
        <taxon>Insecta</taxon>
        <taxon>Pterygota</taxon>
        <taxon>Neoptera</taxon>
        <taxon>Endopterygota</taxon>
        <taxon>Coleoptera</taxon>
        <taxon>Polyphaga</taxon>
        <taxon>Cucujiformia</taxon>
        <taxon>Chrysomeloidea</taxon>
        <taxon>Chrysomelidae</taxon>
        <taxon>Bruchinae</taxon>
        <taxon>Bruchini</taxon>
        <taxon>Acanthoscelides</taxon>
    </lineage>
</organism>
<protein>
    <recommendedName>
        <fullName evidence="5">Rhamnogalacturonase A/B/Epimerase-like pectate lyase domain-containing protein</fullName>
    </recommendedName>
</protein>
<evidence type="ECO:0000256" key="3">
    <source>
        <dbReference type="ARBA" id="ARBA00023295"/>
    </source>
</evidence>
<dbReference type="InterPro" id="IPR024535">
    <property type="entry name" value="RHGA/B-epi-like_pectate_lyase"/>
</dbReference>
<evidence type="ECO:0000256" key="1">
    <source>
        <dbReference type="ARBA" id="ARBA00008834"/>
    </source>
</evidence>